<comment type="caution">
    <text evidence="3">The sequence shown here is derived from an EMBL/GenBank/DDBJ whole genome shotgun (WGS) entry which is preliminary data.</text>
</comment>
<proteinExistence type="predicted"/>
<gene>
    <name evidence="3" type="ORF">INF28_10570</name>
</gene>
<dbReference type="Proteomes" id="UP000806542">
    <property type="component" value="Unassembled WGS sequence"/>
</dbReference>
<name>A0A9D5R9D1_9FIRM</name>
<dbReference type="InterPro" id="IPR013783">
    <property type="entry name" value="Ig-like_fold"/>
</dbReference>
<feature type="domain" description="Right handed beta helix" evidence="2">
    <location>
        <begin position="535"/>
        <end position="629"/>
    </location>
</feature>
<dbReference type="InterPro" id="IPR012334">
    <property type="entry name" value="Pectin_lyas_fold"/>
</dbReference>
<dbReference type="RefSeq" id="WP_226393444.1">
    <property type="nucleotide sequence ID" value="NZ_JADCKB010000026.1"/>
</dbReference>
<accession>A0A9D5R9D1</accession>
<dbReference type="InterPro" id="IPR006626">
    <property type="entry name" value="PbH1"/>
</dbReference>
<dbReference type="Gene3D" id="2.160.20.10">
    <property type="entry name" value="Single-stranded right-handed beta-helix, Pectin lyase-like"/>
    <property type="match status" value="2"/>
</dbReference>
<dbReference type="PANTHER" id="PTHR36453:SF1">
    <property type="entry name" value="RIGHT HANDED BETA HELIX DOMAIN-CONTAINING PROTEIN"/>
    <property type="match status" value="1"/>
</dbReference>
<dbReference type="EMBL" id="JADCKB010000026">
    <property type="protein sequence ID" value="MBE5040902.1"/>
    <property type="molecule type" value="Genomic_DNA"/>
</dbReference>
<keyword evidence="1" id="KW-0732">Signal</keyword>
<dbReference type="SUPFAM" id="SSF51126">
    <property type="entry name" value="Pectin lyase-like"/>
    <property type="match status" value="1"/>
</dbReference>
<evidence type="ECO:0000256" key="1">
    <source>
        <dbReference type="SAM" id="SignalP"/>
    </source>
</evidence>
<evidence type="ECO:0000259" key="2">
    <source>
        <dbReference type="Pfam" id="PF13229"/>
    </source>
</evidence>
<dbReference type="SMART" id="SM00710">
    <property type="entry name" value="PbH1"/>
    <property type="match status" value="7"/>
</dbReference>
<dbReference type="Pfam" id="PF13229">
    <property type="entry name" value="Beta_helix"/>
    <property type="match status" value="1"/>
</dbReference>
<evidence type="ECO:0000313" key="4">
    <source>
        <dbReference type="Proteomes" id="UP000806542"/>
    </source>
</evidence>
<dbReference type="AlphaFoldDB" id="A0A9D5R9D1"/>
<feature type="signal peptide" evidence="1">
    <location>
        <begin position="1"/>
        <end position="21"/>
    </location>
</feature>
<evidence type="ECO:0000313" key="3">
    <source>
        <dbReference type="EMBL" id="MBE5040902.1"/>
    </source>
</evidence>
<protein>
    <submittedName>
        <fullName evidence="3">Right-handed parallel beta-helix repeat-containing protein</fullName>
    </submittedName>
</protein>
<organism evidence="3 4">
    <name type="scientific">Ructibacterium gallinarum</name>
    <dbReference type="NCBI Taxonomy" id="2779355"/>
    <lineage>
        <taxon>Bacteria</taxon>
        <taxon>Bacillati</taxon>
        <taxon>Bacillota</taxon>
        <taxon>Clostridia</taxon>
        <taxon>Eubacteriales</taxon>
        <taxon>Oscillospiraceae</taxon>
        <taxon>Ructibacterium</taxon>
    </lineage>
</organism>
<sequence>MKRITVLIMILCMIFTSGVYANEFNASVEIYNHKDKSVWYLCGIDDQMSAGKSASLLVYDSEDKIVYVAQTVVDGNGRYEFKIVINNKVLEEEIYNYDIRLSIDGVDKSDSVTYSVVNNNNVYTIRACSSSISQALKTGDYIKIIIDIAKKYALPYESMTPIVAGYNENEELIFNYIMPSIEVSGSESTIELETGQKVGDDVKYVKVFLIDNLEQMTSLAESYATQVGNFINIYVSPDGSDENEGNIEYPVATLEKASGLAAAYVKAYQMPVNIIFDEGTYFFDSTVILGDEFSGTETCPITYCAKEGAEVIFSAGKTVDHMFISSGFENSLKQRFPENARDKIVEIDLSEVILNENMWKVDESQSDNTYNRMLPTQIYINNSRQRVCRWPNTGYNLIGNVIDVGGKKQNVWSGISDQLSEEYKGGTFVFSQQEPLNWENVKDGFLIGYTGNDYYGQWVGLSSIDKSQNRLTLSKWTDYGLTEGKRWAVCNIPEEVDLPGEWYLDFDSKKAYLYPEKEICSSDVISVMGSADDLIRLTNVSHINFRNIIFEKTNGNAMYISNSSNIEITGCEFRHIGRTGVYIRSSEDILLKKCYIHTNEYMPFAAINCGDSRTLKNANIEVTDNLIRNSSLGYLTVSETTTDSSCGFKFTNNTFSGSTTTALILNATETYANYNEVYNMLREGYDAGAIYMGRLFNKFDSEICYNYIHDYGHLDDDFEANFSANGIFLDDLESGIKVIGNIIVANNNNNTIGVKIGGGAYNAVKYNIFANMYRPILLEARQAIMEDNNILTDVTWKDMLFNFPDTFGSNTANLVLNTTTWNDFDQLDISVDHGVFAKQPWINEHAGVYKLLSEIISDRRYNARGNDIDGNIKYLVAEADSLSSRMTQYAKNANISYDVSEEDVFVNEEEQDYRISNEAKSKYNFFGVPDETFDINNIGSNLVNDTEDDFYMNYPENDAEVIKDNCYLSCSNSDFADLYVFEVAEDDNFNNVIFNKESINNCIQVNGLEDGKTYYWRVSAKNLSRRVNKSYFSNSGVYSFTVQ</sequence>
<dbReference type="InterPro" id="IPR011050">
    <property type="entry name" value="Pectin_lyase_fold/virulence"/>
</dbReference>
<dbReference type="InterPro" id="IPR039448">
    <property type="entry name" value="Beta_helix"/>
</dbReference>
<dbReference type="Gene3D" id="2.60.40.10">
    <property type="entry name" value="Immunoglobulins"/>
    <property type="match status" value="1"/>
</dbReference>
<reference evidence="3" key="1">
    <citation type="submission" date="2020-10" db="EMBL/GenBank/DDBJ databases">
        <title>ChiBAC.</title>
        <authorList>
            <person name="Zenner C."/>
            <person name="Hitch T.C.A."/>
            <person name="Clavel T."/>
        </authorList>
    </citation>
    <scope>NUCLEOTIDE SEQUENCE</scope>
    <source>
        <strain evidence="3">DSM 107454</strain>
    </source>
</reference>
<keyword evidence="4" id="KW-1185">Reference proteome</keyword>
<feature type="chain" id="PRO_5039094307" evidence="1">
    <location>
        <begin position="22"/>
        <end position="1043"/>
    </location>
</feature>
<dbReference type="PANTHER" id="PTHR36453">
    <property type="entry name" value="SECRETED PROTEIN-RELATED"/>
    <property type="match status" value="1"/>
</dbReference>